<dbReference type="PANTHER" id="PTHR36337:SF1">
    <property type="entry name" value="OBSCURIN-LIKE PROTEIN"/>
    <property type="match status" value="1"/>
</dbReference>
<dbReference type="PANTHER" id="PTHR36337">
    <property type="entry name" value="OBSCURIN-LIKE PROTEIN"/>
    <property type="match status" value="1"/>
</dbReference>
<evidence type="ECO:0000313" key="1">
    <source>
        <dbReference type="EMBL" id="OUZ99492.1"/>
    </source>
</evidence>
<dbReference type="FunCoup" id="A0A200PMR4">
    <property type="interactions" value="2314"/>
</dbReference>
<organism evidence="1 2">
    <name type="scientific">Macleaya cordata</name>
    <name type="common">Five-seeded plume-poppy</name>
    <name type="synonym">Bocconia cordata</name>
    <dbReference type="NCBI Taxonomy" id="56857"/>
    <lineage>
        <taxon>Eukaryota</taxon>
        <taxon>Viridiplantae</taxon>
        <taxon>Streptophyta</taxon>
        <taxon>Embryophyta</taxon>
        <taxon>Tracheophyta</taxon>
        <taxon>Spermatophyta</taxon>
        <taxon>Magnoliopsida</taxon>
        <taxon>Ranunculales</taxon>
        <taxon>Papaveraceae</taxon>
        <taxon>Papaveroideae</taxon>
        <taxon>Macleaya</taxon>
    </lineage>
</organism>
<dbReference type="AlphaFoldDB" id="A0A200PMR4"/>
<accession>A0A200PMR4</accession>
<reference evidence="1 2" key="1">
    <citation type="journal article" date="2017" name="Mol. Plant">
        <title>The Genome of Medicinal Plant Macleaya cordata Provides New Insights into Benzylisoquinoline Alkaloids Metabolism.</title>
        <authorList>
            <person name="Liu X."/>
            <person name="Liu Y."/>
            <person name="Huang P."/>
            <person name="Ma Y."/>
            <person name="Qing Z."/>
            <person name="Tang Q."/>
            <person name="Cao H."/>
            <person name="Cheng P."/>
            <person name="Zheng Y."/>
            <person name="Yuan Z."/>
            <person name="Zhou Y."/>
            <person name="Liu J."/>
            <person name="Tang Z."/>
            <person name="Zhuo Y."/>
            <person name="Zhang Y."/>
            <person name="Yu L."/>
            <person name="Huang J."/>
            <person name="Yang P."/>
            <person name="Peng Q."/>
            <person name="Zhang J."/>
            <person name="Jiang W."/>
            <person name="Zhang Z."/>
            <person name="Lin K."/>
            <person name="Ro D.K."/>
            <person name="Chen X."/>
            <person name="Xiong X."/>
            <person name="Shang Y."/>
            <person name="Huang S."/>
            <person name="Zeng J."/>
        </authorList>
    </citation>
    <scope>NUCLEOTIDE SEQUENCE [LARGE SCALE GENOMIC DNA]</scope>
    <source>
        <strain evidence="2">cv. BLH2017</strain>
        <tissue evidence="1">Root</tissue>
    </source>
</reference>
<dbReference type="Proteomes" id="UP000195402">
    <property type="component" value="Unassembled WGS sequence"/>
</dbReference>
<evidence type="ECO:0008006" key="3">
    <source>
        <dbReference type="Google" id="ProtNLM"/>
    </source>
</evidence>
<proteinExistence type="predicted"/>
<protein>
    <recommendedName>
        <fullName evidence="3">Armadillo-like helical</fullName>
    </recommendedName>
</protein>
<dbReference type="EMBL" id="MVGT01004437">
    <property type="protein sequence ID" value="OUZ99492.1"/>
    <property type="molecule type" value="Genomic_DNA"/>
</dbReference>
<sequence length="580" mass="64621">MSKQVQNFFLEDWLKSNISINKSTKTLEPTSSSSSARAIIQSWANLRNSLQNQTFQTHHLQSLQTLLSSQTSINVADPQAKILLSLISSPNLSLPPESHPFFLKLLYIWLRKSSKPSPSLVESTVPILTNLLSTKFSAEIHSSIVSHGVLLLGAISSVPVLSENSKRVCLELLCKLLGEECRNMVSFEEFVPEVLAGIGYALISSEIAYFSKILGCMFGIWGKEGSPSGLLCHGLMILHLIEWVVSGFANIHSFQKIEFLCQEISRTHMSNSVLFAVVMAAAGALRGLNKAPLYGTRAEIVHQIRISLEECIEAVARDLISKTGNFCNLIEPNNRFLLQCISLSFVRSGPLSFRPPLLSCLISALLIEVFPLRSFYTRILDSLHENFAQLGLNEVKEHLDSILFKEAGAITRVFCNQYISADEENKAMVENLMWRYCQDIYSGHRQIALVLQGGGMELFADLEKITESSFLMVVVFASVVTKNRFTSAICRETQLEVSVNVLVSFSCVEYFRRIRLPEYTDAIRGVAKNVQENDSACVSFIESMPSYAELTNSDGMICSYSHFQAFQLGFLARNSRGTSE</sequence>
<dbReference type="InParanoid" id="A0A200PMR4"/>
<dbReference type="OrthoDB" id="18975at2759"/>
<name>A0A200PMR4_MACCD</name>
<dbReference type="STRING" id="56857.A0A200PMR4"/>
<evidence type="ECO:0000313" key="2">
    <source>
        <dbReference type="Proteomes" id="UP000195402"/>
    </source>
</evidence>
<comment type="caution">
    <text evidence="1">The sequence shown here is derived from an EMBL/GenBank/DDBJ whole genome shotgun (WGS) entry which is preliminary data.</text>
</comment>
<dbReference type="OMA" id="ATLFCIH"/>
<gene>
    <name evidence="1" type="ORF">BVC80_8973g40</name>
</gene>
<keyword evidence="2" id="KW-1185">Reference proteome</keyword>